<feature type="region of interest" description="Disordered" evidence="1">
    <location>
        <begin position="1"/>
        <end position="78"/>
    </location>
</feature>
<name>A0AA39YPH9_9PEZI</name>
<gene>
    <name evidence="2" type="ORF">B0T16DRAFT_451913</name>
</gene>
<evidence type="ECO:0000313" key="3">
    <source>
        <dbReference type="Proteomes" id="UP001174936"/>
    </source>
</evidence>
<sequence>MFRDSPRGTRSAYPPDGDEFTAAKTSALSTVPEKGKQPTYTTVGSIYNPHAATPLQPPTRRPRTRRYPPTIQSPPGEPFLGFPNALLSVLPMKDRVQTSPPPTVKPAPHYSPLQQNYDRAVSPAPEEDSTFLADIGMSIPSIRSGNLPPVGLGISPGMGVKKASTVFGDGDNVFAEDTLVSSRITVKGLTNLASYPNPMQKAAQNQLAKARVANPALQRTETPLQAYGASGPHKERVVSGATAPIGTPKPLTAGPPGQRQFRPSTFESTVRALGGLDQDDSSTVLVSDVDDEYQQDFDPTAPYATSLAQFFTSENTTSVKSQTRNEVYPYPVEDQAALSQNAVNEALSDDDFYNDSQREIAERPLTPASLKQARRRVPYDTEPLRSIKQYYPGNRPRDLGRRPKELAGDEFDIYKPRPFETASAQKARRKQNFYAGTGGLAKTLGQLRREHDDTTLKSAVGVIGEGRGRTFAQHSDRLGRGGKVQLPHLSVEQANNTHDLLHSEPLITMGFATFLRHKEEMEGHGRLKGPTSGFIPCDPAWVDDSTEGNKSFFDTSKDSSADASREELLRKKKMFKRRAGRGY</sequence>
<proteinExistence type="predicted"/>
<organism evidence="2 3">
    <name type="scientific">Cercophora newfieldiana</name>
    <dbReference type="NCBI Taxonomy" id="92897"/>
    <lineage>
        <taxon>Eukaryota</taxon>
        <taxon>Fungi</taxon>
        <taxon>Dikarya</taxon>
        <taxon>Ascomycota</taxon>
        <taxon>Pezizomycotina</taxon>
        <taxon>Sordariomycetes</taxon>
        <taxon>Sordariomycetidae</taxon>
        <taxon>Sordariales</taxon>
        <taxon>Lasiosphaeriaceae</taxon>
        <taxon>Cercophora</taxon>
    </lineage>
</organism>
<dbReference type="EMBL" id="JAULSV010000001">
    <property type="protein sequence ID" value="KAK0656327.1"/>
    <property type="molecule type" value="Genomic_DNA"/>
</dbReference>
<dbReference type="AlphaFoldDB" id="A0AA39YPH9"/>
<protein>
    <submittedName>
        <fullName evidence="2">Uncharacterized protein</fullName>
    </submittedName>
</protein>
<feature type="compositionally biased region" description="Basic and acidic residues" evidence="1">
    <location>
        <begin position="555"/>
        <end position="569"/>
    </location>
</feature>
<reference evidence="2" key="1">
    <citation type="submission" date="2023-06" db="EMBL/GenBank/DDBJ databases">
        <title>Genome-scale phylogeny and comparative genomics of the fungal order Sordariales.</title>
        <authorList>
            <consortium name="Lawrence Berkeley National Laboratory"/>
            <person name="Hensen N."/>
            <person name="Bonometti L."/>
            <person name="Westerberg I."/>
            <person name="Brannstrom I.O."/>
            <person name="Guillou S."/>
            <person name="Cros-Aarteil S."/>
            <person name="Calhoun S."/>
            <person name="Haridas S."/>
            <person name="Kuo A."/>
            <person name="Mondo S."/>
            <person name="Pangilinan J."/>
            <person name="Riley R."/>
            <person name="Labutti K."/>
            <person name="Andreopoulos B."/>
            <person name="Lipzen A."/>
            <person name="Chen C."/>
            <person name="Yanf M."/>
            <person name="Daum C."/>
            <person name="Ng V."/>
            <person name="Clum A."/>
            <person name="Steindorff A."/>
            <person name="Ohm R."/>
            <person name="Martin F."/>
            <person name="Silar P."/>
            <person name="Natvig D."/>
            <person name="Lalanne C."/>
            <person name="Gautier V."/>
            <person name="Ament-Velasquez S.L."/>
            <person name="Kruys A."/>
            <person name="Hutchinson M.I."/>
            <person name="Powell A.J."/>
            <person name="Barry K."/>
            <person name="Miller A.N."/>
            <person name="Grigoriev I.V."/>
            <person name="Debuchy R."/>
            <person name="Gladieux P."/>
            <person name="Thoren M.H."/>
            <person name="Johannesson H."/>
        </authorList>
    </citation>
    <scope>NUCLEOTIDE SEQUENCE</scope>
    <source>
        <strain evidence="2">SMH2532-1</strain>
    </source>
</reference>
<keyword evidence="3" id="KW-1185">Reference proteome</keyword>
<accession>A0AA39YPH9</accession>
<evidence type="ECO:0000313" key="2">
    <source>
        <dbReference type="EMBL" id="KAK0656327.1"/>
    </source>
</evidence>
<dbReference type="Proteomes" id="UP001174936">
    <property type="component" value="Unassembled WGS sequence"/>
</dbReference>
<evidence type="ECO:0000256" key="1">
    <source>
        <dbReference type="SAM" id="MobiDB-lite"/>
    </source>
</evidence>
<comment type="caution">
    <text evidence="2">The sequence shown here is derived from an EMBL/GenBank/DDBJ whole genome shotgun (WGS) entry which is preliminary data.</text>
</comment>
<feature type="compositionally biased region" description="Basic residues" evidence="1">
    <location>
        <begin position="570"/>
        <end position="583"/>
    </location>
</feature>
<feature type="region of interest" description="Disordered" evidence="1">
    <location>
        <begin position="548"/>
        <end position="583"/>
    </location>
</feature>